<dbReference type="GO" id="GO:0006351">
    <property type="term" value="P:DNA-templated transcription"/>
    <property type="evidence" value="ECO:0007669"/>
    <property type="project" value="InterPro"/>
</dbReference>
<sequence length="216" mass="25052">MISTIQELIDPDFDPVIEDIDMDDSCQFLKPTPSHIAPDDVEYLRSKNALTVPEPSLLNELLRAYFQWSYNFMPVLNIQDFVPAIVNNDPDANISLLLLQAVLFAGSAFADMNHLRAAGFHTRREARNEFFTRARLLYHLEYEDDPICLLQASLLLTYNNERDDSLQKDMWFWTLPGNDYEDVFGGVFSLEIEWSLSLLDAQRRLMRQSAMFRNYG</sequence>
<dbReference type="InterPro" id="IPR007219">
    <property type="entry name" value="XnlR_reg_dom"/>
</dbReference>
<dbReference type="GO" id="GO:0003677">
    <property type="term" value="F:DNA binding"/>
    <property type="evidence" value="ECO:0007669"/>
    <property type="project" value="InterPro"/>
</dbReference>
<dbReference type="OrthoDB" id="4451586at2759"/>
<protein>
    <recommendedName>
        <fullName evidence="2">Xylanolytic transcriptional activator regulatory domain-containing protein</fullName>
    </recommendedName>
</protein>
<evidence type="ECO:0000256" key="1">
    <source>
        <dbReference type="ARBA" id="ARBA00023242"/>
    </source>
</evidence>
<dbReference type="InterPro" id="IPR052761">
    <property type="entry name" value="Fungal_Detox/Toxin_TFs"/>
</dbReference>
<evidence type="ECO:0000313" key="3">
    <source>
        <dbReference type="EMBL" id="RAO72621.1"/>
    </source>
</evidence>
<dbReference type="PANTHER" id="PTHR47425">
    <property type="entry name" value="FARB-RELATED"/>
    <property type="match status" value="1"/>
</dbReference>
<organism evidence="3 4">
    <name type="scientific">Talaromyces amestolkiae</name>
    <dbReference type="NCBI Taxonomy" id="1196081"/>
    <lineage>
        <taxon>Eukaryota</taxon>
        <taxon>Fungi</taxon>
        <taxon>Dikarya</taxon>
        <taxon>Ascomycota</taxon>
        <taxon>Pezizomycotina</taxon>
        <taxon>Eurotiomycetes</taxon>
        <taxon>Eurotiomycetidae</taxon>
        <taxon>Eurotiales</taxon>
        <taxon>Trichocomaceae</taxon>
        <taxon>Talaromyces</taxon>
        <taxon>Talaromyces sect. Talaromyces</taxon>
    </lineage>
</organism>
<reference evidence="3 4" key="1">
    <citation type="journal article" date="2017" name="Biotechnol. Biofuels">
        <title>Differential beta-glucosidase expression as a function of carbon source availability in Talaromyces amestolkiae: a genomic and proteomic approach.</title>
        <authorList>
            <person name="de Eugenio L.I."/>
            <person name="Mendez-Liter J.A."/>
            <person name="Nieto-Dominguez M."/>
            <person name="Alonso L."/>
            <person name="Gil-Munoz J."/>
            <person name="Barriuso J."/>
            <person name="Prieto A."/>
            <person name="Martinez M.J."/>
        </authorList>
    </citation>
    <scope>NUCLEOTIDE SEQUENCE [LARGE SCALE GENOMIC DNA]</scope>
    <source>
        <strain evidence="3 4">CIB</strain>
    </source>
</reference>
<dbReference type="PANTHER" id="PTHR47425:SF2">
    <property type="entry name" value="FARB-RELATED"/>
    <property type="match status" value="1"/>
</dbReference>
<dbReference type="GO" id="GO:0008270">
    <property type="term" value="F:zinc ion binding"/>
    <property type="evidence" value="ECO:0007669"/>
    <property type="project" value="InterPro"/>
</dbReference>
<evidence type="ECO:0000259" key="2">
    <source>
        <dbReference type="Pfam" id="PF04082"/>
    </source>
</evidence>
<keyword evidence="4" id="KW-1185">Reference proteome</keyword>
<name>A0A364LA95_TALAM</name>
<dbReference type="Pfam" id="PF04082">
    <property type="entry name" value="Fungal_trans"/>
    <property type="match status" value="1"/>
</dbReference>
<evidence type="ECO:0000313" key="4">
    <source>
        <dbReference type="Proteomes" id="UP000249363"/>
    </source>
</evidence>
<dbReference type="CDD" id="cd12148">
    <property type="entry name" value="fungal_TF_MHR"/>
    <property type="match status" value="1"/>
</dbReference>
<keyword evidence="1" id="KW-0539">Nucleus</keyword>
<dbReference type="RefSeq" id="XP_040737135.1">
    <property type="nucleotide sequence ID" value="XM_040881460.1"/>
</dbReference>
<accession>A0A364LA95</accession>
<dbReference type="EMBL" id="MIKG01000020">
    <property type="protein sequence ID" value="RAO72621.1"/>
    <property type="molecule type" value="Genomic_DNA"/>
</dbReference>
<comment type="caution">
    <text evidence="3">The sequence shown here is derived from an EMBL/GenBank/DDBJ whole genome shotgun (WGS) entry which is preliminary data.</text>
</comment>
<dbReference type="Proteomes" id="UP000249363">
    <property type="component" value="Unassembled WGS sequence"/>
</dbReference>
<dbReference type="STRING" id="1196081.A0A364LA95"/>
<proteinExistence type="predicted"/>
<feature type="domain" description="Xylanolytic transcriptional activator regulatory" evidence="2">
    <location>
        <begin position="62"/>
        <end position="159"/>
    </location>
</feature>
<dbReference type="GeneID" id="63797847"/>
<gene>
    <name evidence="3" type="ORF">BHQ10_008633</name>
</gene>
<dbReference type="AlphaFoldDB" id="A0A364LA95"/>